<dbReference type="InterPro" id="IPR004692">
    <property type="entry name" value="SecG"/>
</dbReference>
<dbReference type="GO" id="GO:0005886">
    <property type="term" value="C:plasma membrane"/>
    <property type="evidence" value="ECO:0007669"/>
    <property type="project" value="UniProtKB-SubCell"/>
</dbReference>
<comment type="similarity">
    <text evidence="2 11">Belongs to the SecG family.</text>
</comment>
<evidence type="ECO:0000256" key="12">
    <source>
        <dbReference type="SAM" id="MobiDB-lite"/>
    </source>
</evidence>
<dbReference type="GO" id="GO:0043952">
    <property type="term" value="P:protein transport by the Sec complex"/>
    <property type="evidence" value="ECO:0007669"/>
    <property type="project" value="TreeGrafter"/>
</dbReference>
<dbReference type="PANTHER" id="PTHR34182">
    <property type="entry name" value="PROTEIN-EXPORT MEMBRANE PROTEIN SECG"/>
    <property type="match status" value="1"/>
</dbReference>
<dbReference type="OrthoDB" id="9813947at2"/>
<comment type="caution">
    <text evidence="11">Lacks conserved residue(s) required for the propagation of feature annotation.</text>
</comment>
<dbReference type="RefSeq" id="WP_123657841.1">
    <property type="nucleotide sequence ID" value="NZ_AYKG01000016.1"/>
</dbReference>
<gene>
    <name evidence="13" type="ORF">SAJA_06560</name>
</gene>
<comment type="caution">
    <text evidence="13">The sequence shown here is derived from an EMBL/GenBank/DDBJ whole genome shotgun (WGS) entry which is preliminary data.</text>
</comment>
<dbReference type="GO" id="GO:0009306">
    <property type="term" value="P:protein secretion"/>
    <property type="evidence" value="ECO:0007669"/>
    <property type="project" value="UniProtKB-UniRule"/>
</dbReference>
<dbReference type="GO" id="GO:0065002">
    <property type="term" value="P:intracellular protein transmembrane transport"/>
    <property type="evidence" value="ECO:0007669"/>
    <property type="project" value="TreeGrafter"/>
</dbReference>
<dbReference type="NCBIfam" id="TIGR00810">
    <property type="entry name" value="secG"/>
    <property type="match status" value="1"/>
</dbReference>
<evidence type="ECO:0000256" key="1">
    <source>
        <dbReference type="ARBA" id="ARBA00004651"/>
    </source>
</evidence>
<evidence type="ECO:0000256" key="2">
    <source>
        <dbReference type="ARBA" id="ARBA00008445"/>
    </source>
</evidence>
<dbReference type="PANTHER" id="PTHR34182:SF1">
    <property type="entry name" value="PROTEIN-EXPORT MEMBRANE PROTEIN SECG"/>
    <property type="match status" value="1"/>
</dbReference>
<organism evidence="13 14">
    <name type="scientific">Salinisphaera japonica YTM-1</name>
    <dbReference type="NCBI Taxonomy" id="1209778"/>
    <lineage>
        <taxon>Bacteria</taxon>
        <taxon>Pseudomonadati</taxon>
        <taxon>Pseudomonadota</taxon>
        <taxon>Gammaproteobacteria</taxon>
        <taxon>Salinisphaerales</taxon>
        <taxon>Salinisphaeraceae</taxon>
        <taxon>Salinisphaera</taxon>
    </lineage>
</organism>
<keyword evidence="6 11" id="KW-0812">Transmembrane</keyword>
<feature type="compositionally biased region" description="Polar residues" evidence="12">
    <location>
        <begin position="83"/>
        <end position="102"/>
    </location>
</feature>
<keyword evidence="5 11" id="KW-1003">Cell membrane</keyword>
<reference evidence="13 14" key="1">
    <citation type="submission" date="2013-10" db="EMBL/GenBank/DDBJ databases">
        <title>Salinisphaera japonica YTM-1 Genome Sequencing.</title>
        <authorList>
            <person name="Lai Q."/>
            <person name="Li C."/>
            <person name="Shao Z."/>
        </authorList>
    </citation>
    <scope>NUCLEOTIDE SEQUENCE [LARGE SCALE GENOMIC DNA]</scope>
    <source>
        <strain evidence="13 14">YTM-1</strain>
    </source>
</reference>
<keyword evidence="14" id="KW-1185">Reference proteome</keyword>
<feature type="region of interest" description="Disordered" evidence="12">
    <location>
        <begin position="83"/>
        <end position="124"/>
    </location>
</feature>
<evidence type="ECO:0000256" key="6">
    <source>
        <dbReference type="ARBA" id="ARBA00022692"/>
    </source>
</evidence>
<evidence type="ECO:0000256" key="11">
    <source>
        <dbReference type="RuleBase" id="RU365087"/>
    </source>
</evidence>
<keyword evidence="8 11" id="KW-1133">Transmembrane helix</keyword>
<evidence type="ECO:0000256" key="8">
    <source>
        <dbReference type="ARBA" id="ARBA00022989"/>
    </source>
</evidence>
<comment type="subcellular location">
    <subcellularLocation>
        <location evidence="1 11">Cell membrane</location>
        <topology evidence="1 11">Multi-pass membrane protein</topology>
    </subcellularLocation>
</comment>
<dbReference type="PRINTS" id="PR01651">
    <property type="entry name" value="SECGEXPORT"/>
</dbReference>
<keyword evidence="7 11" id="KW-0653">Protein transport</keyword>
<proteinExistence type="inferred from homology"/>
<dbReference type="InParanoid" id="A0A423PUT3"/>
<dbReference type="FunCoup" id="A0A423PUT3">
    <property type="interactions" value="219"/>
</dbReference>
<keyword evidence="10 11" id="KW-0472">Membrane</keyword>
<feature type="compositionally biased region" description="Basic and acidic residues" evidence="12">
    <location>
        <begin position="103"/>
        <end position="114"/>
    </location>
</feature>
<evidence type="ECO:0000313" key="13">
    <source>
        <dbReference type="EMBL" id="ROO29292.1"/>
    </source>
</evidence>
<comment type="function">
    <text evidence="11">Involved in protein export. Participates in an early event of protein translocation.</text>
</comment>
<dbReference type="GO" id="GO:0015450">
    <property type="term" value="F:protein-transporting ATPase activity"/>
    <property type="evidence" value="ECO:0007669"/>
    <property type="project" value="UniProtKB-UniRule"/>
</dbReference>
<protein>
    <recommendedName>
        <fullName evidence="3 11">Protein-export membrane protein SecG</fullName>
    </recommendedName>
</protein>
<dbReference type="Proteomes" id="UP000285310">
    <property type="component" value="Unassembled WGS sequence"/>
</dbReference>
<dbReference type="AlphaFoldDB" id="A0A423PUT3"/>
<evidence type="ECO:0000256" key="10">
    <source>
        <dbReference type="ARBA" id="ARBA00023136"/>
    </source>
</evidence>
<evidence type="ECO:0000256" key="4">
    <source>
        <dbReference type="ARBA" id="ARBA00022448"/>
    </source>
</evidence>
<evidence type="ECO:0000256" key="3">
    <source>
        <dbReference type="ARBA" id="ARBA00017876"/>
    </source>
</evidence>
<evidence type="ECO:0000313" key="14">
    <source>
        <dbReference type="Proteomes" id="UP000285310"/>
    </source>
</evidence>
<dbReference type="Pfam" id="PF03840">
    <property type="entry name" value="SecG"/>
    <property type="match status" value="1"/>
</dbReference>
<keyword evidence="9 11" id="KW-0811">Translocation</keyword>
<keyword evidence="4 11" id="KW-0813">Transport</keyword>
<dbReference type="EMBL" id="AYKG01000016">
    <property type="protein sequence ID" value="ROO29292.1"/>
    <property type="molecule type" value="Genomic_DNA"/>
</dbReference>
<evidence type="ECO:0000256" key="7">
    <source>
        <dbReference type="ARBA" id="ARBA00022927"/>
    </source>
</evidence>
<evidence type="ECO:0000256" key="5">
    <source>
        <dbReference type="ARBA" id="ARBA00022475"/>
    </source>
</evidence>
<accession>A0A423PUT3</accession>
<name>A0A423PUT3_9GAMM</name>
<feature type="transmembrane region" description="Helical" evidence="11">
    <location>
        <begin position="52"/>
        <end position="75"/>
    </location>
</feature>
<evidence type="ECO:0000256" key="9">
    <source>
        <dbReference type="ARBA" id="ARBA00023010"/>
    </source>
</evidence>
<sequence>MIYTILIIVQVVIALSLIALILLQHGKGADAGAAFGSGASGTVFGAKGSANFMSRATAGLATLFFLSSLTLAYIVNGAGPSTGSGSVTDQLGQAPAVQQSAQPKDDAGDEKPSADQDNGPKIPE</sequence>